<keyword evidence="7" id="KW-1185">Reference proteome</keyword>
<evidence type="ECO:0000313" key="7">
    <source>
        <dbReference type="Proteomes" id="UP000305792"/>
    </source>
</evidence>
<feature type="compositionally biased region" description="Basic and acidic residues" evidence="3">
    <location>
        <begin position="47"/>
        <end position="66"/>
    </location>
</feature>
<comment type="caution">
    <text evidence="6">The sequence shown here is derived from an EMBL/GenBank/DDBJ whole genome shotgun (WGS) entry which is preliminary data.</text>
</comment>
<reference evidence="6 7" key="1">
    <citation type="journal article" date="2018" name="Int. J. Syst. Evol. Microbiol.">
        <title>Glycomyces paridis sp. nov., isolated from the medicinal plant Paris polyphylla.</title>
        <authorList>
            <person name="Fang X.M."/>
            <person name="Bai J.L."/>
            <person name="Su J."/>
            <person name="Zhao L.L."/>
            <person name="Liu H.Y."/>
            <person name="Ma B.P."/>
            <person name="Zhang Y.Q."/>
            <person name="Yu L.Y."/>
        </authorList>
    </citation>
    <scope>NUCLEOTIDE SEQUENCE [LARGE SCALE GENOMIC DNA]</scope>
    <source>
        <strain evidence="6 7">CPCC 204357</strain>
    </source>
</reference>
<dbReference type="PANTHER" id="PTHR45947">
    <property type="entry name" value="SULFOQUINOVOSYL TRANSFERASE SQD2"/>
    <property type="match status" value="1"/>
</dbReference>
<accession>A0A4S8PM50</accession>
<feature type="region of interest" description="Disordered" evidence="3">
    <location>
        <begin position="1"/>
        <end position="67"/>
    </location>
</feature>
<dbReference type="GO" id="GO:1901137">
    <property type="term" value="P:carbohydrate derivative biosynthetic process"/>
    <property type="evidence" value="ECO:0007669"/>
    <property type="project" value="UniProtKB-ARBA"/>
</dbReference>
<evidence type="ECO:0000256" key="1">
    <source>
        <dbReference type="ARBA" id="ARBA00022676"/>
    </source>
</evidence>
<dbReference type="GO" id="GO:0016758">
    <property type="term" value="F:hexosyltransferase activity"/>
    <property type="evidence" value="ECO:0007669"/>
    <property type="project" value="TreeGrafter"/>
</dbReference>
<feature type="domain" description="Glycosyltransferase subfamily 4-like N-terminal" evidence="5">
    <location>
        <begin position="82"/>
        <end position="236"/>
    </location>
</feature>
<name>A0A4S8PM50_9ACTN</name>
<dbReference type="InterPro" id="IPR001296">
    <property type="entry name" value="Glyco_trans_1"/>
</dbReference>
<evidence type="ECO:0000259" key="5">
    <source>
        <dbReference type="Pfam" id="PF13579"/>
    </source>
</evidence>
<dbReference type="InterPro" id="IPR050194">
    <property type="entry name" value="Glycosyltransferase_grp1"/>
</dbReference>
<feature type="compositionally biased region" description="Basic residues" evidence="3">
    <location>
        <begin position="1"/>
        <end position="37"/>
    </location>
</feature>
<evidence type="ECO:0000256" key="3">
    <source>
        <dbReference type="SAM" id="MobiDB-lite"/>
    </source>
</evidence>
<dbReference type="PANTHER" id="PTHR45947:SF3">
    <property type="entry name" value="SULFOQUINOVOSYL TRANSFERASE SQD2"/>
    <property type="match status" value="1"/>
</dbReference>
<sequence length="432" mass="46251">MGPRGHHLQRPRPGRRRRRRDRRRLPRTRRPHRRIRRGAAGAAPRWHNTDVERNRRPVERPRERSRPVSNRRIALVLGPSTGGVGTHVASVATGLVARGDAVTVVGPPETEERFGFRATGARFISAPITSKPSPGLPAAWWAVSKALRGITGRGVDVVHAHGMTAGMTALAARPAGAALVTTWHNTQLATGVKRQAYDFMERRLARGVDVALAISPDLHSHLVGLGAVDARLAQAPAPPLRPAGDPKVLRAQLGIGDRPLILSVGRLNVQKDHDTLIAAAKRWTGLDPAPVVAIAGDGPERDRLQALIDASGADVRLLGHRGDIADLLAAADLVVNTSTWEGYPLSLQEALQAGLPLVATRTGGIPDLVGEGAILFPVGDVDAFDAHVRALLADPERLARLAAAGRAQAATWPDEERVIDVLDALYLELTGR</sequence>
<protein>
    <submittedName>
        <fullName evidence="6">Glycosyltransferase family 4 protein</fullName>
    </submittedName>
</protein>
<dbReference type="Pfam" id="PF00534">
    <property type="entry name" value="Glycos_transf_1"/>
    <property type="match status" value="1"/>
</dbReference>
<feature type="domain" description="Glycosyl transferase family 1" evidence="4">
    <location>
        <begin position="250"/>
        <end position="407"/>
    </location>
</feature>
<evidence type="ECO:0000259" key="4">
    <source>
        <dbReference type="Pfam" id="PF00534"/>
    </source>
</evidence>
<dbReference type="InterPro" id="IPR028098">
    <property type="entry name" value="Glyco_trans_4-like_N"/>
</dbReference>
<evidence type="ECO:0000313" key="6">
    <source>
        <dbReference type="EMBL" id="THV29609.1"/>
    </source>
</evidence>
<gene>
    <name evidence="6" type="ORF">E9998_08970</name>
</gene>
<dbReference type="CDD" id="cd03801">
    <property type="entry name" value="GT4_PimA-like"/>
    <property type="match status" value="1"/>
</dbReference>
<proteinExistence type="predicted"/>
<dbReference type="SUPFAM" id="SSF53756">
    <property type="entry name" value="UDP-Glycosyltransferase/glycogen phosphorylase"/>
    <property type="match status" value="1"/>
</dbReference>
<keyword evidence="2 6" id="KW-0808">Transferase</keyword>
<dbReference type="AlphaFoldDB" id="A0A4S8PM50"/>
<dbReference type="Pfam" id="PF13579">
    <property type="entry name" value="Glyco_trans_4_4"/>
    <property type="match status" value="1"/>
</dbReference>
<dbReference type="EMBL" id="STGX01000005">
    <property type="protein sequence ID" value="THV29609.1"/>
    <property type="molecule type" value="Genomic_DNA"/>
</dbReference>
<dbReference type="Proteomes" id="UP000305792">
    <property type="component" value="Unassembled WGS sequence"/>
</dbReference>
<keyword evidence="1" id="KW-0328">Glycosyltransferase</keyword>
<dbReference type="Gene3D" id="3.40.50.2000">
    <property type="entry name" value="Glycogen Phosphorylase B"/>
    <property type="match status" value="2"/>
</dbReference>
<evidence type="ECO:0000256" key="2">
    <source>
        <dbReference type="ARBA" id="ARBA00022679"/>
    </source>
</evidence>
<organism evidence="6 7">
    <name type="scientific">Glycomyces paridis</name>
    <dbReference type="NCBI Taxonomy" id="2126555"/>
    <lineage>
        <taxon>Bacteria</taxon>
        <taxon>Bacillati</taxon>
        <taxon>Actinomycetota</taxon>
        <taxon>Actinomycetes</taxon>
        <taxon>Glycomycetales</taxon>
        <taxon>Glycomycetaceae</taxon>
        <taxon>Glycomyces</taxon>
    </lineage>
</organism>